<protein>
    <submittedName>
        <fullName evidence="1">Uncharacterized protein</fullName>
    </submittedName>
</protein>
<evidence type="ECO:0000313" key="2">
    <source>
        <dbReference type="Proteomes" id="UP000283269"/>
    </source>
</evidence>
<gene>
    <name evidence="1" type="ORF">CVT25_011288</name>
</gene>
<comment type="caution">
    <text evidence="1">The sequence shown here is derived from an EMBL/GenBank/DDBJ whole genome shotgun (WGS) entry which is preliminary data.</text>
</comment>
<dbReference type="EMBL" id="NHYD01002088">
    <property type="protein sequence ID" value="PPQ88409.1"/>
    <property type="molecule type" value="Genomic_DNA"/>
</dbReference>
<reference evidence="1 2" key="1">
    <citation type="journal article" date="2018" name="Evol. Lett.">
        <title>Horizontal gene cluster transfer increased hallucinogenic mushroom diversity.</title>
        <authorList>
            <person name="Reynolds H.T."/>
            <person name="Vijayakumar V."/>
            <person name="Gluck-Thaler E."/>
            <person name="Korotkin H.B."/>
            <person name="Matheny P.B."/>
            <person name="Slot J.C."/>
        </authorList>
    </citation>
    <scope>NUCLEOTIDE SEQUENCE [LARGE SCALE GENOMIC DNA]</scope>
    <source>
        <strain evidence="1 2">2631</strain>
    </source>
</reference>
<dbReference type="AlphaFoldDB" id="A0A409XC86"/>
<keyword evidence="2" id="KW-1185">Reference proteome</keyword>
<sequence>MNAPTQNIQLTPNQWRIRDTIIDNWLRRAGDQQPGLRRGPGVDGKQESLQVYGYPFFNEDLDHLLVNKGIPLNLGLPPVQRHAPAYDMILSMIPKRLDSSFQPWRWVHGPADENDGRLLVLVVATNETWQDLVMASDHAYLRAVRTALGHFGKQPSWFIEYD</sequence>
<proteinExistence type="predicted"/>
<accession>A0A409XC86</accession>
<dbReference type="OrthoDB" id="10426200at2759"/>
<dbReference type="Proteomes" id="UP000283269">
    <property type="component" value="Unassembled WGS sequence"/>
</dbReference>
<dbReference type="InParanoid" id="A0A409XC86"/>
<name>A0A409XC86_PSICY</name>
<evidence type="ECO:0000313" key="1">
    <source>
        <dbReference type="EMBL" id="PPQ88409.1"/>
    </source>
</evidence>
<organism evidence="1 2">
    <name type="scientific">Psilocybe cyanescens</name>
    <dbReference type="NCBI Taxonomy" id="93625"/>
    <lineage>
        <taxon>Eukaryota</taxon>
        <taxon>Fungi</taxon>
        <taxon>Dikarya</taxon>
        <taxon>Basidiomycota</taxon>
        <taxon>Agaricomycotina</taxon>
        <taxon>Agaricomycetes</taxon>
        <taxon>Agaricomycetidae</taxon>
        <taxon>Agaricales</taxon>
        <taxon>Agaricineae</taxon>
        <taxon>Strophariaceae</taxon>
        <taxon>Psilocybe</taxon>
    </lineage>
</organism>